<dbReference type="AlphaFoldDB" id="A0A316DQ24"/>
<dbReference type="Proteomes" id="UP000245489">
    <property type="component" value="Unassembled WGS sequence"/>
</dbReference>
<evidence type="ECO:0000313" key="1">
    <source>
        <dbReference type="EMBL" id="PWK20075.1"/>
    </source>
</evidence>
<protein>
    <submittedName>
        <fullName evidence="1">Uncharacterized protein</fullName>
    </submittedName>
</protein>
<keyword evidence="2" id="KW-1185">Reference proteome</keyword>
<reference evidence="1 2" key="1">
    <citation type="submission" date="2018-05" db="EMBL/GenBank/DDBJ databases">
        <title>Genomic Encyclopedia of Archaeal and Bacterial Type Strains, Phase II (KMG-II): from individual species to whole genera.</title>
        <authorList>
            <person name="Goeker M."/>
        </authorList>
    </citation>
    <scope>NUCLEOTIDE SEQUENCE [LARGE SCALE GENOMIC DNA]</scope>
    <source>
        <strain evidence="1 2">DSM 22214</strain>
    </source>
</reference>
<comment type="caution">
    <text evidence="1">The sequence shown here is derived from an EMBL/GenBank/DDBJ whole genome shotgun (WGS) entry which is preliminary data.</text>
</comment>
<evidence type="ECO:0000313" key="2">
    <source>
        <dbReference type="Proteomes" id="UP000245489"/>
    </source>
</evidence>
<gene>
    <name evidence="1" type="ORF">LV89_03885</name>
</gene>
<accession>A0A316DQ24</accession>
<name>A0A316DQ24_9BACT</name>
<dbReference type="EMBL" id="QGGO01000026">
    <property type="protein sequence ID" value="PWK20075.1"/>
    <property type="molecule type" value="Genomic_DNA"/>
</dbReference>
<proteinExistence type="predicted"/>
<organism evidence="1 2">
    <name type="scientific">Arcicella aurantiaca</name>
    <dbReference type="NCBI Taxonomy" id="591202"/>
    <lineage>
        <taxon>Bacteria</taxon>
        <taxon>Pseudomonadati</taxon>
        <taxon>Bacteroidota</taxon>
        <taxon>Cytophagia</taxon>
        <taxon>Cytophagales</taxon>
        <taxon>Flectobacillaceae</taxon>
        <taxon>Arcicella</taxon>
    </lineage>
</organism>
<dbReference type="RefSeq" id="WP_109744559.1">
    <property type="nucleotide sequence ID" value="NZ_QGGO01000026.1"/>
</dbReference>
<dbReference type="OrthoDB" id="1442094at2"/>
<sequence length="118" mass="13720">MKLVEKHLAELYQNQKGITWQCDITNRIYMKFGETLTAFKVHDFLSFRRKVNKVDIHEMIFNLSDDYDFELIEAPQNGFSSQLTLCEIVQLRDLLDGTKFSLDVTSMLYEVLGEGAFA</sequence>